<proteinExistence type="predicted"/>
<dbReference type="Proteomes" id="UP000267448">
    <property type="component" value="Unassembled WGS sequence"/>
</dbReference>
<comment type="caution">
    <text evidence="2">The sequence shown here is derived from an EMBL/GenBank/DDBJ whole genome shotgun (WGS) entry which is preliminary data.</text>
</comment>
<dbReference type="AlphaFoldDB" id="A0A431WU11"/>
<dbReference type="RefSeq" id="WP_126520545.1">
    <property type="nucleotide sequence ID" value="NZ_RXNU01000005.1"/>
</dbReference>
<evidence type="ECO:0000313" key="3">
    <source>
        <dbReference type="Proteomes" id="UP000267448"/>
    </source>
</evidence>
<name>A0A431WU11_9GAMM</name>
<feature type="signal peptide" evidence="1">
    <location>
        <begin position="1"/>
        <end position="21"/>
    </location>
</feature>
<protein>
    <submittedName>
        <fullName evidence="2">Uncharacterized protein</fullName>
    </submittedName>
</protein>
<feature type="chain" id="PRO_5019220795" evidence="1">
    <location>
        <begin position="22"/>
        <end position="138"/>
    </location>
</feature>
<gene>
    <name evidence="2" type="ORF">EKG38_12365</name>
</gene>
<dbReference type="EMBL" id="RXNU01000005">
    <property type="protein sequence ID" value="RTR38937.1"/>
    <property type="molecule type" value="Genomic_DNA"/>
</dbReference>
<keyword evidence="3" id="KW-1185">Reference proteome</keyword>
<keyword evidence="1" id="KW-0732">Signal</keyword>
<organism evidence="2 3">
    <name type="scientific">Shewanella canadensis</name>
    <dbReference type="NCBI Taxonomy" id="271096"/>
    <lineage>
        <taxon>Bacteria</taxon>
        <taxon>Pseudomonadati</taxon>
        <taxon>Pseudomonadota</taxon>
        <taxon>Gammaproteobacteria</taxon>
        <taxon>Alteromonadales</taxon>
        <taxon>Shewanellaceae</taxon>
        <taxon>Shewanella</taxon>
    </lineage>
</organism>
<accession>A0A431WU11</accession>
<reference evidence="2 3" key="1">
    <citation type="submission" date="2018-12" db="EMBL/GenBank/DDBJ databases">
        <authorList>
            <person name="Yu L."/>
        </authorList>
    </citation>
    <scope>NUCLEOTIDE SEQUENCE [LARGE SCALE GENOMIC DNA]</scope>
    <source>
        <strain evidence="2 3">HAW-EB2</strain>
    </source>
</reference>
<sequence>MKTILLASILAISSFSTLVNSAEFELVCEYKTDSNGEIMQLEVTEDKIKWTEITPDDGMQTSIFDRVHSQSVKYAGEKDGMYFNIVKHHTIRTMYNPTLPKPEVKPEVKSVWRTSIVTFTIEGALYRAGGEDLICKAI</sequence>
<evidence type="ECO:0000313" key="2">
    <source>
        <dbReference type="EMBL" id="RTR38937.1"/>
    </source>
</evidence>
<evidence type="ECO:0000256" key="1">
    <source>
        <dbReference type="SAM" id="SignalP"/>
    </source>
</evidence>